<gene>
    <name evidence="10" type="ORF">A130_10075</name>
</gene>
<organism evidence="10 11">
    <name type="scientific">Vibrio genomosp. F6 str. FF-238</name>
    <dbReference type="NCBI Taxonomy" id="1191298"/>
    <lineage>
        <taxon>Bacteria</taxon>
        <taxon>Pseudomonadati</taxon>
        <taxon>Pseudomonadota</taxon>
        <taxon>Gammaproteobacteria</taxon>
        <taxon>Vibrionales</taxon>
        <taxon>Vibrionaceae</taxon>
        <taxon>Vibrio</taxon>
    </lineage>
</organism>
<keyword evidence="11" id="KW-1185">Reference proteome</keyword>
<comment type="subcellular location">
    <subcellularLocation>
        <location evidence="1">Membrane</location>
    </subcellularLocation>
</comment>
<dbReference type="CDD" id="cd12913">
    <property type="entry name" value="PDC1_MCP_like"/>
    <property type="match status" value="1"/>
</dbReference>
<feature type="signal peptide" evidence="7">
    <location>
        <begin position="1"/>
        <end position="18"/>
    </location>
</feature>
<evidence type="ECO:0000256" key="5">
    <source>
        <dbReference type="SAM" id="Coils"/>
    </source>
</evidence>
<evidence type="ECO:0000259" key="8">
    <source>
        <dbReference type="PROSITE" id="PS50111"/>
    </source>
</evidence>
<dbReference type="PROSITE" id="PS50885">
    <property type="entry name" value="HAMP"/>
    <property type="match status" value="1"/>
</dbReference>
<feature type="domain" description="HAMP" evidence="9">
    <location>
        <begin position="366"/>
        <end position="420"/>
    </location>
</feature>
<dbReference type="GO" id="GO:0007165">
    <property type="term" value="P:signal transduction"/>
    <property type="evidence" value="ECO:0007669"/>
    <property type="project" value="UniProtKB-KW"/>
</dbReference>
<keyword evidence="2 4" id="KW-0807">Transducer</keyword>
<evidence type="ECO:0000256" key="1">
    <source>
        <dbReference type="ARBA" id="ARBA00004370"/>
    </source>
</evidence>
<dbReference type="Pfam" id="PF00672">
    <property type="entry name" value="HAMP"/>
    <property type="match status" value="1"/>
</dbReference>
<reference evidence="10 11" key="1">
    <citation type="journal article" date="2012" name="Science">
        <title>Ecological populations of bacteria act as socially cohesive units of antibiotic production and resistance.</title>
        <authorList>
            <person name="Cordero O.X."/>
            <person name="Wildschutte H."/>
            <person name="Kirkup B."/>
            <person name="Proehl S."/>
            <person name="Ngo L."/>
            <person name="Hussain F."/>
            <person name="Le Roux F."/>
            <person name="Mincer T."/>
            <person name="Polz M.F."/>
        </authorList>
    </citation>
    <scope>NUCLEOTIDE SEQUENCE [LARGE SCALE GENOMIC DNA]</scope>
    <source>
        <strain evidence="10 11">FF-238</strain>
    </source>
</reference>
<accession>A0A1E5DA98</accession>
<dbReference type="SMART" id="SM00304">
    <property type="entry name" value="HAMP"/>
    <property type="match status" value="1"/>
</dbReference>
<dbReference type="Gene3D" id="1.10.287.950">
    <property type="entry name" value="Methyl-accepting chemotaxis protein"/>
    <property type="match status" value="1"/>
</dbReference>
<sequence length="697" mass="75014">MFKSIRTRIALSAGLAMAFTLLIAMGMTTNAFTKVNQEITEKVKTQLTEATIANLQATASEQGKIISNQLFPVLANLSQVRSIIELSAESQLGADTIVKQFTAALEAQDKAVFAGYMVWEEKTWPLETEVGASDAMNSKGYLAPFFSPNSNNSFDAVAMESFSNTALNSNGERTDDWHLMPYETGNTFVMEPYMYPVRGKKELITTISQPLKLDNKIIGSLGFDLSLIELQGQSEALAENLFDGEGSIIISSWKGAMLANSRDSVNVGKKVPSELYSRWSKIQSLATQNDIGMLTIGDQEYAITSVDTSGAAWIVMVSVPTNKLTQSVATFENWSSEQNSGAIEQGVIAGLIAAIVGITVMGVIANSLGKILINLVERFKDVAQGDGDLTYRIEVKGKDETAQLAFWFNTFLERMQGMLRTVMDTAEQVDRSATAGQERAATSKDQLNIQVNEVNSLATAINEMSATAQEVASSAVQAAAAASQVQSNSLNGMGRMDNAASAVDDLALQVNNAQHQTQSLAESSAAIQGILTEIGGIAEQTNLLALNAAIEAARAGEAGRGFAVVADEVRNLATRTQSSTEEIRSMLARLEQETQSIVVLMQQSQQQAVDTKEETQAAQQALAEINQAIDVINDMNNQIASAAEEQSLVAEEINRNVVVINDTAVDVMDSMSSSVSISGELTEKATDLHDELNKFKI</sequence>
<keyword evidence="6" id="KW-1133">Transmembrane helix</keyword>
<keyword evidence="7" id="KW-0732">Signal</keyword>
<dbReference type="InterPro" id="IPR004089">
    <property type="entry name" value="MCPsignal_dom"/>
</dbReference>
<feature type="domain" description="Methyl-accepting transducer" evidence="8">
    <location>
        <begin position="425"/>
        <end position="661"/>
    </location>
</feature>
<dbReference type="PANTHER" id="PTHR32089">
    <property type="entry name" value="METHYL-ACCEPTING CHEMOTAXIS PROTEIN MCPB"/>
    <property type="match status" value="1"/>
</dbReference>
<evidence type="ECO:0000259" key="9">
    <source>
        <dbReference type="PROSITE" id="PS50885"/>
    </source>
</evidence>
<keyword evidence="5" id="KW-0175">Coiled coil</keyword>
<dbReference type="PROSITE" id="PS50111">
    <property type="entry name" value="CHEMOTAXIS_TRANSDUC_2"/>
    <property type="match status" value="1"/>
</dbReference>
<keyword evidence="6" id="KW-0472">Membrane</keyword>
<dbReference type="CDD" id="cd11386">
    <property type="entry name" value="MCP_signal"/>
    <property type="match status" value="1"/>
</dbReference>
<dbReference type="RefSeq" id="WP_017051356.1">
    <property type="nucleotide sequence ID" value="NZ_AJYW02000006.1"/>
</dbReference>
<dbReference type="InterPro" id="IPR003660">
    <property type="entry name" value="HAMP_dom"/>
</dbReference>
<dbReference type="GO" id="GO:0004888">
    <property type="term" value="F:transmembrane signaling receptor activity"/>
    <property type="evidence" value="ECO:0007669"/>
    <property type="project" value="InterPro"/>
</dbReference>
<dbReference type="PRINTS" id="PR00260">
    <property type="entry name" value="CHEMTRNSDUCR"/>
</dbReference>
<evidence type="ECO:0000256" key="7">
    <source>
        <dbReference type="SAM" id="SignalP"/>
    </source>
</evidence>
<dbReference type="Gene3D" id="3.30.450.20">
    <property type="entry name" value="PAS domain"/>
    <property type="match status" value="1"/>
</dbReference>
<protein>
    <submittedName>
        <fullName evidence="10">Chemotaxis protein</fullName>
    </submittedName>
</protein>
<feature type="chain" id="PRO_5009173797" evidence="7">
    <location>
        <begin position="19"/>
        <end position="697"/>
    </location>
</feature>
<dbReference type="Proteomes" id="UP000094165">
    <property type="component" value="Unassembled WGS sequence"/>
</dbReference>
<evidence type="ECO:0000256" key="6">
    <source>
        <dbReference type="SAM" id="Phobius"/>
    </source>
</evidence>
<dbReference type="GO" id="GO:0006935">
    <property type="term" value="P:chemotaxis"/>
    <property type="evidence" value="ECO:0007669"/>
    <property type="project" value="InterPro"/>
</dbReference>
<dbReference type="AlphaFoldDB" id="A0A1E5DA98"/>
<dbReference type="PANTHER" id="PTHR32089:SF120">
    <property type="entry name" value="METHYL-ACCEPTING CHEMOTAXIS PROTEIN TLPQ"/>
    <property type="match status" value="1"/>
</dbReference>
<dbReference type="SUPFAM" id="SSF58104">
    <property type="entry name" value="Methyl-accepting chemotaxis protein (MCP) signaling domain"/>
    <property type="match status" value="1"/>
</dbReference>
<dbReference type="Pfam" id="PF00015">
    <property type="entry name" value="MCPsignal"/>
    <property type="match status" value="1"/>
</dbReference>
<feature type="transmembrane region" description="Helical" evidence="6">
    <location>
        <begin position="347"/>
        <end position="368"/>
    </location>
</feature>
<dbReference type="FunFam" id="1.10.287.950:FF:000001">
    <property type="entry name" value="Methyl-accepting chemotaxis sensory transducer"/>
    <property type="match status" value="1"/>
</dbReference>
<evidence type="ECO:0000313" key="11">
    <source>
        <dbReference type="Proteomes" id="UP000094165"/>
    </source>
</evidence>
<dbReference type="InterPro" id="IPR004090">
    <property type="entry name" value="Chemotax_Me-accpt_rcpt"/>
</dbReference>
<evidence type="ECO:0000256" key="3">
    <source>
        <dbReference type="ARBA" id="ARBA00029447"/>
    </source>
</evidence>
<feature type="coiled-coil region" evidence="5">
    <location>
        <begin position="601"/>
        <end position="645"/>
    </location>
</feature>
<comment type="caution">
    <text evidence="10">The sequence shown here is derived from an EMBL/GenBank/DDBJ whole genome shotgun (WGS) entry which is preliminary data.</text>
</comment>
<comment type="similarity">
    <text evidence="3">Belongs to the methyl-accepting chemotaxis (MCP) protein family.</text>
</comment>
<evidence type="ECO:0000313" key="10">
    <source>
        <dbReference type="EMBL" id="OEE80460.1"/>
    </source>
</evidence>
<proteinExistence type="inferred from homology"/>
<name>A0A1E5DA98_9VIBR</name>
<dbReference type="GO" id="GO:0016020">
    <property type="term" value="C:membrane"/>
    <property type="evidence" value="ECO:0007669"/>
    <property type="project" value="UniProtKB-SubCell"/>
</dbReference>
<evidence type="ECO:0000256" key="4">
    <source>
        <dbReference type="PROSITE-ProRule" id="PRU00284"/>
    </source>
</evidence>
<keyword evidence="6" id="KW-0812">Transmembrane</keyword>
<dbReference type="Pfam" id="PF22673">
    <property type="entry name" value="MCP-like_PDC_1"/>
    <property type="match status" value="1"/>
</dbReference>
<dbReference type="EMBL" id="AJYW02000006">
    <property type="protein sequence ID" value="OEE80460.1"/>
    <property type="molecule type" value="Genomic_DNA"/>
</dbReference>
<evidence type="ECO:0000256" key="2">
    <source>
        <dbReference type="ARBA" id="ARBA00023224"/>
    </source>
</evidence>
<dbReference type="SMART" id="SM00283">
    <property type="entry name" value="MA"/>
    <property type="match status" value="1"/>
</dbReference>
<dbReference type="CDD" id="cd06225">
    <property type="entry name" value="HAMP"/>
    <property type="match status" value="1"/>
</dbReference>